<gene>
    <name evidence="1" type="ORF">CVN68_01955</name>
</gene>
<accession>A0A2K8MAJ9</accession>
<protein>
    <submittedName>
        <fullName evidence="1">Uncharacterized protein</fullName>
    </submittedName>
</protein>
<name>A0A2K8MAJ9_9SPHN</name>
<keyword evidence="2" id="KW-1185">Reference proteome</keyword>
<dbReference type="EMBL" id="CP024923">
    <property type="protein sequence ID" value="ATY30900.1"/>
    <property type="molecule type" value="Genomic_DNA"/>
</dbReference>
<evidence type="ECO:0000313" key="2">
    <source>
        <dbReference type="Proteomes" id="UP000229081"/>
    </source>
</evidence>
<dbReference type="KEGG" id="sphc:CVN68_01955"/>
<reference evidence="1 2" key="1">
    <citation type="submission" date="2017-11" db="EMBL/GenBank/DDBJ databases">
        <title>Complete genome sequence of Sphingomonas sp. Strain Cra20, a psychrotolerant potential plant growth promoting rhizobacteria.</title>
        <authorList>
            <person name="Luo Y."/>
        </authorList>
    </citation>
    <scope>NUCLEOTIDE SEQUENCE [LARGE SCALE GENOMIC DNA]</scope>
    <source>
        <strain evidence="1 2">Cra20</strain>
    </source>
</reference>
<organism evidence="1 2">
    <name type="scientific">Sphingomonas psychrotolerans</name>
    <dbReference type="NCBI Taxonomy" id="1327635"/>
    <lineage>
        <taxon>Bacteria</taxon>
        <taxon>Pseudomonadati</taxon>
        <taxon>Pseudomonadota</taxon>
        <taxon>Alphaproteobacteria</taxon>
        <taxon>Sphingomonadales</taxon>
        <taxon>Sphingomonadaceae</taxon>
        <taxon>Sphingomonas</taxon>
    </lineage>
</organism>
<proteinExistence type="predicted"/>
<sequence>MTDTASLTPQQRVLMFVGGNFSRAALGPRYQQILDAIDADPRAHLAAFDQLFLARPASRIDLTDRHLDSFVARMNRHLPQEARKVARRLLARMASLARAQAREMSEAADESSTVEIDRQQRELVARREVLAQVAHGA</sequence>
<dbReference type="AlphaFoldDB" id="A0A2K8MAJ9"/>
<dbReference type="OrthoDB" id="9847372at2"/>
<dbReference type="Proteomes" id="UP000229081">
    <property type="component" value="Chromosome"/>
</dbReference>
<evidence type="ECO:0000313" key="1">
    <source>
        <dbReference type="EMBL" id="ATY30900.1"/>
    </source>
</evidence>
<dbReference type="RefSeq" id="WP_100280711.1">
    <property type="nucleotide sequence ID" value="NZ_CP024923.1"/>
</dbReference>